<gene>
    <name evidence="2" type="ORF">Baya_12506</name>
</gene>
<feature type="compositionally biased region" description="Basic and acidic residues" evidence="1">
    <location>
        <begin position="49"/>
        <end position="83"/>
    </location>
</feature>
<comment type="caution">
    <text evidence="2">The sequence shown here is derived from an EMBL/GenBank/DDBJ whole genome shotgun (WGS) entry which is preliminary data.</text>
</comment>
<dbReference type="Proteomes" id="UP000319801">
    <property type="component" value="Unassembled WGS sequence"/>
</dbReference>
<organism evidence="2 3">
    <name type="scientific">Bagarius yarrelli</name>
    <name type="common">Goonch</name>
    <name type="synonym">Bagrus yarrelli</name>
    <dbReference type="NCBI Taxonomy" id="175774"/>
    <lineage>
        <taxon>Eukaryota</taxon>
        <taxon>Metazoa</taxon>
        <taxon>Chordata</taxon>
        <taxon>Craniata</taxon>
        <taxon>Vertebrata</taxon>
        <taxon>Euteleostomi</taxon>
        <taxon>Actinopterygii</taxon>
        <taxon>Neopterygii</taxon>
        <taxon>Teleostei</taxon>
        <taxon>Ostariophysi</taxon>
        <taxon>Siluriformes</taxon>
        <taxon>Sisoridae</taxon>
        <taxon>Sisorinae</taxon>
        <taxon>Bagarius</taxon>
    </lineage>
</organism>
<evidence type="ECO:0000256" key="1">
    <source>
        <dbReference type="SAM" id="MobiDB-lite"/>
    </source>
</evidence>
<evidence type="ECO:0000313" key="3">
    <source>
        <dbReference type="Proteomes" id="UP000319801"/>
    </source>
</evidence>
<feature type="compositionally biased region" description="Basic and acidic residues" evidence="1">
    <location>
        <begin position="1"/>
        <end position="11"/>
    </location>
</feature>
<proteinExistence type="predicted"/>
<name>A0A556V8J7_BAGYA</name>
<keyword evidence="3" id="KW-1185">Reference proteome</keyword>
<feature type="compositionally biased region" description="Basic and acidic residues" evidence="1">
    <location>
        <begin position="119"/>
        <end position="128"/>
    </location>
</feature>
<dbReference type="AlphaFoldDB" id="A0A556V8J7"/>
<reference evidence="2 3" key="1">
    <citation type="journal article" date="2019" name="Genome Biol. Evol.">
        <title>Whole-Genome Sequencing of the Giant Devil Catfish, Bagarius yarrelli.</title>
        <authorList>
            <person name="Jiang W."/>
            <person name="Lv Y."/>
            <person name="Cheng L."/>
            <person name="Yang K."/>
            <person name="Chao B."/>
            <person name="Wang X."/>
            <person name="Li Y."/>
            <person name="Pan X."/>
            <person name="You X."/>
            <person name="Zhang Y."/>
            <person name="Yang J."/>
            <person name="Li J."/>
            <person name="Zhang X."/>
            <person name="Liu S."/>
            <person name="Sun C."/>
            <person name="Yang J."/>
            <person name="Shi Q."/>
        </authorList>
    </citation>
    <scope>NUCLEOTIDE SEQUENCE [LARGE SCALE GENOMIC DNA]</scope>
    <source>
        <strain evidence="2">JWS20170419001</strain>
        <tissue evidence="2">Muscle</tissue>
    </source>
</reference>
<accession>A0A556V8J7</accession>
<feature type="region of interest" description="Disordered" evidence="1">
    <location>
        <begin position="1"/>
        <end position="128"/>
    </location>
</feature>
<evidence type="ECO:0000313" key="2">
    <source>
        <dbReference type="EMBL" id="TSZ97553.1"/>
    </source>
</evidence>
<protein>
    <submittedName>
        <fullName evidence="2">Uncharacterized protein</fullName>
    </submittedName>
</protein>
<dbReference type="EMBL" id="VCAZ01000158">
    <property type="protein sequence ID" value="TSZ97553.1"/>
    <property type="molecule type" value="Genomic_DNA"/>
</dbReference>
<feature type="compositionally biased region" description="Basic and acidic residues" evidence="1">
    <location>
        <begin position="23"/>
        <end position="40"/>
    </location>
</feature>
<sequence length="128" mass="14430">MAMFLEERLRNQTEMSQGFHCSKKADEHQKKKTGGEKEGGDEGSGTEECNFRGLKDHQMEKEGERGKPNTLCEREKGETDPGSKGELILGEEQEVEFPPEHSPAQERELETVPNQGEPFIKRGGDNRI</sequence>